<dbReference type="GO" id="GO:0048039">
    <property type="term" value="F:ubiquinone binding"/>
    <property type="evidence" value="ECO:0007669"/>
    <property type="project" value="TreeGrafter"/>
</dbReference>
<evidence type="ECO:0000256" key="8">
    <source>
        <dbReference type="ARBA" id="ARBA00022967"/>
    </source>
</evidence>
<feature type="transmembrane region" description="Helical" evidence="16">
    <location>
        <begin position="243"/>
        <end position="263"/>
    </location>
</feature>
<dbReference type="PRINTS" id="PR01437">
    <property type="entry name" value="NUOXDRDTASE4"/>
</dbReference>
<feature type="transmembrane region" description="Helical" evidence="16">
    <location>
        <begin position="103"/>
        <end position="124"/>
    </location>
</feature>
<feature type="transmembrane region" description="Helical" evidence="16">
    <location>
        <begin position="78"/>
        <end position="97"/>
    </location>
</feature>
<evidence type="ECO:0000259" key="17">
    <source>
        <dbReference type="Pfam" id="PF00361"/>
    </source>
</evidence>
<sequence length="440" mass="50153">MIITNTSTNKSLSWYKSTWLLFFMFISIALNFYSLMDTPKIMLSFFMDSFSLPLIMLSCWISGLMIMSSYKILKMNNLVKYFLLSILILNFIIIMVFTQKSLLTLYIFFEASLIPTLILILTWGYQPERLQAGMYLIMYTIMGALPFLVNIFFIYSYNGHLSLLTPSILPTIFHDSLMNFWWLFLILVFLVKLPIYSAHLWLPKAHVEAPVAGSMILAALLLKLGGYGICRLMIMFFKYNFVMNYFIISMSLIGGVLSSLICIRQSDMKSLIAYSSIGHMGLMLVGILSNSEFGMKMGLLMMIAHGLSSSGLFSMSNMMYEKSSSRSLLISKGFISLAPNFSMCFFLMCSINMAAPPSINLLSEAGLIMVTIFISKFFIIMLSLMAFLAAVYSLFLYVSTQHSKISNFINPFNNFKTLYYDVIFLHWIPAQMLIVLSTMM</sequence>
<evidence type="ECO:0000256" key="16">
    <source>
        <dbReference type="RuleBase" id="RU003297"/>
    </source>
</evidence>
<keyword evidence="11 16" id="KW-0520">NAD</keyword>
<dbReference type="Pfam" id="PF00361">
    <property type="entry name" value="Proton_antipo_M"/>
    <property type="match status" value="1"/>
</dbReference>
<evidence type="ECO:0000256" key="6">
    <source>
        <dbReference type="ARBA" id="ARBA00022660"/>
    </source>
</evidence>
<feature type="transmembrane region" description="Helical" evidence="16">
    <location>
        <begin position="136"/>
        <end position="157"/>
    </location>
</feature>
<keyword evidence="12 16" id="KW-0830">Ubiquinone</keyword>
<evidence type="ECO:0000256" key="4">
    <source>
        <dbReference type="ARBA" id="ARBA00021006"/>
    </source>
</evidence>
<evidence type="ECO:0000256" key="1">
    <source>
        <dbReference type="ARBA" id="ARBA00004225"/>
    </source>
</evidence>
<geneLocation type="mitochondrion" evidence="19"/>
<evidence type="ECO:0000256" key="12">
    <source>
        <dbReference type="ARBA" id="ARBA00023075"/>
    </source>
</evidence>
<reference evidence="19" key="1">
    <citation type="journal article" date="2015" name="J. Nat. Hist.">
        <title>Molecular phylogeny of Acanthochitonina (Mollusca: Polyplacophora: Chitonida): three new mitochondrial genomes, rearranged gene orders and systematics.</title>
        <authorList>
            <person name="Irisarri I."/>
            <person name="Eernisse D.J."/>
            <person name="Zardoya R."/>
        </authorList>
    </citation>
    <scope>NUCLEOTIDE SEQUENCE</scope>
</reference>
<keyword evidence="13 16" id="KW-0496">Mitochondrion</keyword>
<keyword evidence="10 16" id="KW-1133">Transmembrane helix</keyword>
<feature type="transmembrane region" description="Helical" evidence="16">
    <location>
        <begin position="334"/>
        <end position="355"/>
    </location>
</feature>
<keyword evidence="7 16" id="KW-0812">Transmembrane</keyword>
<evidence type="ECO:0000259" key="18">
    <source>
        <dbReference type="Pfam" id="PF01059"/>
    </source>
</evidence>
<feature type="domain" description="NADH:ubiquinone oxidoreductase chain 4 N-terminal" evidence="18">
    <location>
        <begin position="1"/>
        <end position="95"/>
    </location>
</feature>
<evidence type="ECO:0000256" key="2">
    <source>
        <dbReference type="ARBA" id="ARBA00009025"/>
    </source>
</evidence>
<dbReference type="Pfam" id="PF01059">
    <property type="entry name" value="Oxidored_q5_N"/>
    <property type="match status" value="1"/>
</dbReference>
<feature type="transmembrane region" description="Helical" evidence="16">
    <location>
        <begin position="180"/>
        <end position="202"/>
    </location>
</feature>
<dbReference type="GO" id="GO:0015990">
    <property type="term" value="P:electron transport coupled proton transport"/>
    <property type="evidence" value="ECO:0007669"/>
    <property type="project" value="TreeGrafter"/>
</dbReference>
<comment type="subcellular location">
    <subcellularLocation>
        <location evidence="1 16">Mitochondrion membrane</location>
        <topology evidence="1 16">Multi-pass membrane protein</topology>
    </subcellularLocation>
</comment>
<name>A0A0E3DE06_CRYST</name>
<dbReference type="GO" id="GO:0003954">
    <property type="term" value="F:NADH dehydrogenase activity"/>
    <property type="evidence" value="ECO:0007669"/>
    <property type="project" value="TreeGrafter"/>
</dbReference>
<feature type="transmembrane region" description="Helical" evidence="16">
    <location>
        <begin position="214"/>
        <end position="237"/>
    </location>
</feature>
<feature type="transmembrane region" description="Helical" evidence="16">
    <location>
        <begin position="12"/>
        <end position="35"/>
    </location>
</feature>
<feature type="domain" description="NADH:quinone oxidoreductase/Mrp antiporter transmembrane" evidence="17">
    <location>
        <begin position="101"/>
        <end position="386"/>
    </location>
</feature>
<accession>A0A0E3DE06</accession>
<organism evidence="19">
    <name type="scientific">Cryptochiton stelleri</name>
    <name type="common">Giant gumboot chiton</name>
    <dbReference type="NCBI Taxonomy" id="6655"/>
    <lineage>
        <taxon>Eukaryota</taxon>
        <taxon>Metazoa</taxon>
        <taxon>Spiralia</taxon>
        <taxon>Lophotrochozoa</taxon>
        <taxon>Mollusca</taxon>
        <taxon>Polyplacophora</taxon>
        <taxon>Neoloricata</taxon>
        <taxon>Chitonida</taxon>
        <taxon>Acanthochitonina</taxon>
        <taxon>Mopaliidae</taxon>
        <taxon>Cryptochiton</taxon>
    </lineage>
</organism>
<comment type="catalytic activity">
    <reaction evidence="15 16">
        <text>a ubiquinone + NADH + 5 H(+)(in) = a ubiquinol + NAD(+) + 4 H(+)(out)</text>
        <dbReference type="Rhea" id="RHEA:29091"/>
        <dbReference type="Rhea" id="RHEA-COMP:9565"/>
        <dbReference type="Rhea" id="RHEA-COMP:9566"/>
        <dbReference type="ChEBI" id="CHEBI:15378"/>
        <dbReference type="ChEBI" id="CHEBI:16389"/>
        <dbReference type="ChEBI" id="CHEBI:17976"/>
        <dbReference type="ChEBI" id="CHEBI:57540"/>
        <dbReference type="ChEBI" id="CHEBI:57945"/>
        <dbReference type="EC" id="7.1.1.2"/>
    </reaction>
</comment>
<comment type="function">
    <text evidence="16">Core subunit of the mitochondrial membrane respiratory chain NADH dehydrogenase (Complex I) which catalyzes electron transfer from NADH through the respiratory chain, using ubiquinone as an electron acceptor. Essential for the catalytic activity and assembly of complex I.</text>
</comment>
<dbReference type="SUPFAM" id="SSF56935">
    <property type="entry name" value="Porins"/>
    <property type="match status" value="1"/>
</dbReference>
<dbReference type="AlphaFoldDB" id="A0A0E3DE06"/>
<dbReference type="PANTHER" id="PTHR43507">
    <property type="entry name" value="NADH-UBIQUINONE OXIDOREDUCTASE CHAIN 4"/>
    <property type="match status" value="1"/>
</dbReference>
<dbReference type="EMBL" id="KJ569363">
    <property type="protein sequence ID" value="AIA77083.1"/>
    <property type="molecule type" value="Genomic_DNA"/>
</dbReference>
<keyword evidence="14 16" id="KW-0472">Membrane</keyword>
<feature type="transmembrane region" description="Helical" evidence="16">
    <location>
        <begin position="418"/>
        <end position="439"/>
    </location>
</feature>
<feature type="transmembrane region" description="Helical" evidence="16">
    <location>
        <begin position="41"/>
        <end position="66"/>
    </location>
</feature>
<dbReference type="PANTHER" id="PTHR43507:SF20">
    <property type="entry name" value="NADH-UBIQUINONE OXIDOREDUCTASE CHAIN 4"/>
    <property type="match status" value="1"/>
</dbReference>
<evidence type="ECO:0000256" key="11">
    <source>
        <dbReference type="ARBA" id="ARBA00023027"/>
    </source>
</evidence>
<evidence type="ECO:0000256" key="14">
    <source>
        <dbReference type="ARBA" id="ARBA00023136"/>
    </source>
</evidence>
<evidence type="ECO:0000256" key="15">
    <source>
        <dbReference type="ARBA" id="ARBA00049551"/>
    </source>
</evidence>
<dbReference type="InterPro" id="IPR000260">
    <property type="entry name" value="NADH4_N"/>
</dbReference>
<protein>
    <recommendedName>
        <fullName evidence="4 16">NADH-ubiquinone oxidoreductase chain 4</fullName>
        <ecNumber evidence="3 16">7.1.1.2</ecNumber>
    </recommendedName>
</protein>
<dbReference type="EC" id="7.1.1.2" evidence="3 16"/>
<dbReference type="GO" id="GO:0031966">
    <property type="term" value="C:mitochondrial membrane"/>
    <property type="evidence" value="ECO:0007669"/>
    <property type="project" value="UniProtKB-SubCell"/>
</dbReference>
<keyword evidence="5 16" id="KW-0813">Transport</keyword>
<dbReference type="InterPro" id="IPR003918">
    <property type="entry name" value="NADH_UbQ_OxRdtase"/>
</dbReference>
<evidence type="ECO:0000256" key="3">
    <source>
        <dbReference type="ARBA" id="ARBA00012944"/>
    </source>
</evidence>
<feature type="transmembrane region" description="Helical" evidence="16">
    <location>
        <begin position="295"/>
        <end position="313"/>
    </location>
</feature>
<gene>
    <name evidence="19" type="primary">nad4</name>
</gene>
<comment type="similarity">
    <text evidence="2 16">Belongs to the complex I subunit 4 family.</text>
</comment>
<feature type="transmembrane region" description="Helical" evidence="16">
    <location>
        <begin position="367"/>
        <end position="397"/>
    </location>
</feature>
<keyword evidence="6 16" id="KW-0679">Respiratory chain</keyword>
<evidence type="ECO:0000256" key="10">
    <source>
        <dbReference type="ARBA" id="ARBA00022989"/>
    </source>
</evidence>
<evidence type="ECO:0000256" key="5">
    <source>
        <dbReference type="ARBA" id="ARBA00022448"/>
    </source>
</evidence>
<proteinExistence type="inferred from homology"/>
<dbReference type="InterPro" id="IPR001750">
    <property type="entry name" value="ND/Mrp_TM"/>
</dbReference>
<evidence type="ECO:0000256" key="7">
    <source>
        <dbReference type="ARBA" id="ARBA00022692"/>
    </source>
</evidence>
<dbReference type="GO" id="GO:0042773">
    <property type="term" value="P:ATP synthesis coupled electron transport"/>
    <property type="evidence" value="ECO:0007669"/>
    <property type="project" value="InterPro"/>
</dbReference>
<feature type="transmembrane region" description="Helical" evidence="16">
    <location>
        <begin position="270"/>
        <end position="289"/>
    </location>
</feature>
<keyword evidence="9 16" id="KW-0249">Electron transport</keyword>
<evidence type="ECO:0000256" key="13">
    <source>
        <dbReference type="ARBA" id="ARBA00023128"/>
    </source>
</evidence>
<evidence type="ECO:0000256" key="9">
    <source>
        <dbReference type="ARBA" id="ARBA00022982"/>
    </source>
</evidence>
<evidence type="ECO:0000313" key="19">
    <source>
        <dbReference type="EMBL" id="AIA77083.1"/>
    </source>
</evidence>
<dbReference type="GO" id="GO:0008137">
    <property type="term" value="F:NADH dehydrogenase (ubiquinone) activity"/>
    <property type="evidence" value="ECO:0007669"/>
    <property type="project" value="UniProtKB-UniRule"/>
</dbReference>
<keyword evidence="8" id="KW-1278">Translocase</keyword>